<dbReference type="InterPro" id="IPR035892">
    <property type="entry name" value="C2_domain_sf"/>
</dbReference>
<evidence type="ECO:0000313" key="12">
    <source>
        <dbReference type="RefSeq" id="XP_052741790.1"/>
    </source>
</evidence>
<dbReference type="Pfam" id="PF00168">
    <property type="entry name" value="C2"/>
    <property type="match status" value="1"/>
</dbReference>
<feature type="coiled-coil region" evidence="8">
    <location>
        <begin position="293"/>
        <end position="320"/>
    </location>
</feature>
<evidence type="ECO:0000256" key="5">
    <source>
        <dbReference type="ARBA" id="ARBA00022837"/>
    </source>
</evidence>
<name>A0ABM3LRW3_BICAN</name>
<dbReference type="SUPFAM" id="SSF49562">
    <property type="entry name" value="C2 domain (Calcium/lipid-binding domain, CaLB)"/>
    <property type="match status" value="1"/>
</dbReference>
<evidence type="ECO:0000256" key="2">
    <source>
        <dbReference type="ARBA" id="ARBA00022692"/>
    </source>
</evidence>
<dbReference type="Pfam" id="PF08372">
    <property type="entry name" value="PRT_C"/>
    <property type="match status" value="1"/>
</dbReference>
<keyword evidence="8" id="KW-0175">Coiled coil</keyword>
<evidence type="ECO:0000256" key="3">
    <source>
        <dbReference type="ARBA" id="ARBA00022723"/>
    </source>
</evidence>
<evidence type="ECO:0000256" key="9">
    <source>
        <dbReference type="SAM" id="Phobius"/>
    </source>
</evidence>
<dbReference type="SMART" id="SM00239">
    <property type="entry name" value="C2"/>
    <property type="match status" value="1"/>
</dbReference>
<dbReference type="RefSeq" id="XP_052741790.1">
    <property type="nucleotide sequence ID" value="XM_052885830.1"/>
</dbReference>
<protein>
    <submittedName>
        <fullName evidence="12">Multiple C2 and transmembrane domain-containing protein</fullName>
    </submittedName>
</protein>
<dbReference type="PANTHER" id="PTHR45911:SF4">
    <property type="entry name" value="MULTIPLE C2 AND TRANSMEMBRANE DOMAIN-CONTAINING PROTEIN"/>
    <property type="match status" value="1"/>
</dbReference>
<evidence type="ECO:0000256" key="1">
    <source>
        <dbReference type="ARBA" id="ARBA00004141"/>
    </source>
</evidence>
<dbReference type="Gene3D" id="2.60.40.150">
    <property type="entry name" value="C2 domain"/>
    <property type="match status" value="1"/>
</dbReference>
<dbReference type="GeneID" id="112044732"/>
<feature type="transmembrane region" description="Helical" evidence="9">
    <location>
        <begin position="341"/>
        <end position="371"/>
    </location>
</feature>
<feature type="transmembrane region" description="Helical" evidence="9">
    <location>
        <begin position="239"/>
        <end position="265"/>
    </location>
</feature>
<dbReference type="Proteomes" id="UP001652582">
    <property type="component" value="Chromosome 15"/>
</dbReference>
<evidence type="ECO:0000313" key="11">
    <source>
        <dbReference type="Proteomes" id="UP001652582"/>
    </source>
</evidence>
<dbReference type="InterPro" id="IPR000008">
    <property type="entry name" value="C2_dom"/>
</dbReference>
<keyword evidence="7 9" id="KW-0472">Membrane</keyword>
<reference evidence="12" key="1">
    <citation type="submission" date="2025-08" db="UniProtKB">
        <authorList>
            <consortium name="RefSeq"/>
        </authorList>
    </citation>
    <scope>IDENTIFICATION</scope>
</reference>
<sequence length="419" mass="49517">MNIHLEGELKNIQTMILLTISGTTMLNTIYNDNEDERKHTEYLLQKKYNWYRLCDEFSNVGFLQVIVYGAKGLSGHDCYCILKLNYHRLQTQTDYKTNEPSWMKIFSFTVTDITSILEVIIIDEKKCEEVGRIFMPLLKIQPGKRWYALKDSILKEKARGNNPRILLEMNVAWNLIKGAVRVINPKEPNYLETDEKLDRHVFSRNLTRAKAVTRWIIDTFKIYKTCFEWESTKLNVASLILWLTFCFYAKMWMMPLLFLIPFFWYKPEGYTLIDWKSKLMDEITPENNVDTKNEKEDNKNTSLRQKINSLQEIIQSIQNILGKFASTGESIKNLFNFTVPFVSFLAIFFIVVVSFVMYLIPFNYICMIWAVNKFMKNIFRPNRIRNNEMMDLLSRVPDDETLMECEDLPLSHISDDNEN</sequence>
<comment type="subcellular location">
    <subcellularLocation>
        <location evidence="1">Membrane</location>
        <topology evidence="1">Multi-pass membrane protein</topology>
    </subcellularLocation>
</comment>
<evidence type="ECO:0000256" key="8">
    <source>
        <dbReference type="SAM" id="Coils"/>
    </source>
</evidence>
<keyword evidence="4" id="KW-0677">Repeat</keyword>
<evidence type="ECO:0000256" key="7">
    <source>
        <dbReference type="ARBA" id="ARBA00023136"/>
    </source>
</evidence>
<keyword evidence="5" id="KW-0106">Calcium</keyword>
<dbReference type="InterPro" id="IPR013583">
    <property type="entry name" value="MCTP_C"/>
</dbReference>
<proteinExistence type="predicted"/>
<organism evidence="11 12">
    <name type="scientific">Bicyclus anynana</name>
    <name type="common">Squinting bush brown butterfly</name>
    <dbReference type="NCBI Taxonomy" id="110368"/>
    <lineage>
        <taxon>Eukaryota</taxon>
        <taxon>Metazoa</taxon>
        <taxon>Ecdysozoa</taxon>
        <taxon>Arthropoda</taxon>
        <taxon>Hexapoda</taxon>
        <taxon>Insecta</taxon>
        <taxon>Pterygota</taxon>
        <taxon>Neoptera</taxon>
        <taxon>Endopterygota</taxon>
        <taxon>Lepidoptera</taxon>
        <taxon>Glossata</taxon>
        <taxon>Ditrysia</taxon>
        <taxon>Papilionoidea</taxon>
        <taxon>Nymphalidae</taxon>
        <taxon>Satyrinae</taxon>
        <taxon>Satyrini</taxon>
        <taxon>Mycalesina</taxon>
        <taxon>Bicyclus</taxon>
    </lineage>
</organism>
<evidence type="ECO:0000256" key="4">
    <source>
        <dbReference type="ARBA" id="ARBA00022737"/>
    </source>
</evidence>
<keyword evidence="6 9" id="KW-1133">Transmembrane helix</keyword>
<keyword evidence="11" id="KW-1185">Reference proteome</keyword>
<feature type="domain" description="C2" evidence="10">
    <location>
        <begin position="62"/>
        <end position="149"/>
    </location>
</feature>
<gene>
    <name evidence="12" type="primary">LOC112044732</name>
</gene>
<evidence type="ECO:0000259" key="10">
    <source>
        <dbReference type="SMART" id="SM00239"/>
    </source>
</evidence>
<evidence type="ECO:0000256" key="6">
    <source>
        <dbReference type="ARBA" id="ARBA00022989"/>
    </source>
</evidence>
<keyword evidence="2 9" id="KW-0812">Transmembrane</keyword>
<dbReference type="PANTHER" id="PTHR45911">
    <property type="entry name" value="C2 DOMAIN-CONTAINING PROTEIN"/>
    <property type="match status" value="1"/>
</dbReference>
<accession>A0ABM3LRW3</accession>
<keyword evidence="3" id="KW-0479">Metal-binding</keyword>